<keyword evidence="6 7" id="KW-0472">Membrane</keyword>
<dbReference type="PROSITE" id="PS50928">
    <property type="entry name" value="ABC_TM1"/>
    <property type="match status" value="1"/>
</dbReference>
<dbReference type="RefSeq" id="WP_255931443.1">
    <property type="nucleotide sequence ID" value="NZ_JANFNH010000040.1"/>
</dbReference>
<keyword evidence="2 7" id="KW-0813">Transport</keyword>
<dbReference type="Proteomes" id="UP001206206">
    <property type="component" value="Unassembled WGS sequence"/>
</dbReference>
<keyword evidence="4 7" id="KW-0812">Transmembrane</keyword>
<dbReference type="Gene3D" id="1.10.3720.10">
    <property type="entry name" value="MetI-like"/>
    <property type="match status" value="1"/>
</dbReference>
<keyword evidence="11" id="KW-1185">Reference proteome</keyword>
<evidence type="ECO:0000256" key="1">
    <source>
        <dbReference type="ARBA" id="ARBA00004651"/>
    </source>
</evidence>
<dbReference type="Pfam" id="PF00528">
    <property type="entry name" value="BPD_transp_1"/>
    <property type="match status" value="1"/>
</dbReference>
<feature type="transmembrane region" description="Helical" evidence="7">
    <location>
        <begin position="302"/>
        <end position="324"/>
    </location>
</feature>
<comment type="caution">
    <text evidence="10">The sequence shown here is derived from an EMBL/GenBank/DDBJ whole genome shotgun (WGS) entry which is preliminary data.</text>
</comment>
<accession>A0ABT1PIW3</accession>
<evidence type="ECO:0000313" key="11">
    <source>
        <dbReference type="Proteomes" id="UP001206206"/>
    </source>
</evidence>
<sequence>MTPVPHSVPTADRASPPPLPPRARAAHRAPTASGGRPRSRPSLRRRYARLGWLFASPALLVILGVTIFPIVFSVMMSVSHVTVLGGGFQLSGITGDNYAVLLRSDRWFHALGFTVVYTVVTVAAEVVLGTAVALVLERLTAGRSWMMALLLLPWSMITVISGELWDYIYNGVYGVLNAIVEPLLGHGVNVLGTPLLAGIAMGAADVWKTTPFVAIIVLAGLVMLPGDVTEAARMDGAGGWTIFWRIRLPLLRPTIAIAVLFRILQAFGIFDLPFVLTGGGPGDSTESLAMLGWRAMFQDLKFGPGAAVATSTAAIVLIGCLLFLKVFRSQVGNEEVGI</sequence>
<dbReference type="SUPFAM" id="SSF161098">
    <property type="entry name" value="MetI-like"/>
    <property type="match status" value="1"/>
</dbReference>
<name>A0ABT1PIW3_9ACTN</name>
<evidence type="ECO:0000256" key="8">
    <source>
        <dbReference type="SAM" id="MobiDB-lite"/>
    </source>
</evidence>
<evidence type="ECO:0000256" key="6">
    <source>
        <dbReference type="ARBA" id="ARBA00023136"/>
    </source>
</evidence>
<evidence type="ECO:0000256" key="3">
    <source>
        <dbReference type="ARBA" id="ARBA00022475"/>
    </source>
</evidence>
<evidence type="ECO:0000256" key="2">
    <source>
        <dbReference type="ARBA" id="ARBA00022448"/>
    </source>
</evidence>
<dbReference type="InterPro" id="IPR035906">
    <property type="entry name" value="MetI-like_sf"/>
</dbReference>
<gene>
    <name evidence="10" type="ORF">NON19_25590</name>
</gene>
<dbReference type="EMBL" id="JANFNH010000040">
    <property type="protein sequence ID" value="MCQ4045310.1"/>
    <property type="molecule type" value="Genomic_DNA"/>
</dbReference>
<evidence type="ECO:0000256" key="5">
    <source>
        <dbReference type="ARBA" id="ARBA00022989"/>
    </source>
</evidence>
<keyword evidence="3" id="KW-1003">Cell membrane</keyword>
<feature type="transmembrane region" description="Helical" evidence="7">
    <location>
        <begin position="50"/>
        <end position="72"/>
    </location>
</feature>
<evidence type="ECO:0000259" key="9">
    <source>
        <dbReference type="PROSITE" id="PS50928"/>
    </source>
</evidence>
<evidence type="ECO:0000256" key="4">
    <source>
        <dbReference type="ARBA" id="ARBA00022692"/>
    </source>
</evidence>
<feature type="transmembrane region" description="Helical" evidence="7">
    <location>
        <begin position="211"/>
        <end position="229"/>
    </location>
</feature>
<feature type="region of interest" description="Disordered" evidence="8">
    <location>
        <begin position="1"/>
        <end position="41"/>
    </location>
</feature>
<reference evidence="10 11" key="1">
    <citation type="submission" date="2022-06" db="EMBL/GenBank/DDBJ databases">
        <title>Draft genome sequence of type strain Streptomyces rubrisoli DSM 42083.</title>
        <authorList>
            <person name="Duangmal K."/>
            <person name="Klaysubun C."/>
        </authorList>
    </citation>
    <scope>NUCLEOTIDE SEQUENCE [LARGE SCALE GENOMIC DNA]</scope>
    <source>
        <strain evidence="10 11">DSM 42083</strain>
    </source>
</reference>
<dbReference type="InterPro" id="IPR000515">
    <property type="entry name" value="MetI-like"/>
</dbReference>
<organism evidence="10 11">
    <name type="scientific">Streptantibioticus rubrisoli</name>
    <dbReference type="NCBI Taxonomy" id="1387313"/>
    <lineage>
        <taxon>Bacteria</taxon>
        <taxon>Bacillati</taxon>
        <taxon>Actinomycetota</taxon>
        <taxon>Actinomycetes</taxon>
        <taxon>Kitasatosporales</taxon>
        <taxon>Streptomycetaceae</taxon>
        <taxon>Streptantibioticus</taxon>
    </lineage>
</organism>
<protein>
    <submittedName>
        <fullName evidence="10">Sugar ABC transporter permease</fullName>
    </submittedName>
</protein>
<feature type="transmembrane region" description="Helical" evidence="7">
    <location>
        <begin position="148"/>
        <end position="168"/>
    </location>
</feature>
<dbReference type="CDD" id="cd06261">
    <property type="entry name" value="TM_PBP2"/>
    <property type="match status" value="1"/>
</dbReference>
<comment type="subcellular location">
    <subcellularLocation>
        <location evidence="1 7">Cell membrane</location>
        <topology evidence="1 7">Multi-pass membrane protein</topology>
    </subcellularLocation>
</comment>
<evidence type="ECO:0000313" key="10">
    <source>
        <dbReference type="EMBL" id="MCQ4045310.1"/>
    </source>
</evidence>
<dbReference type="PANTHER" id="PTHR43005:SF1">
    <property type="entry name" value="SPERMIDINE_PUTRESCINE TRANSPORT SYSTEM PERMEASE PROTEIN"/>
    <property type="match status" value="1"/>
</dbReference>
<comment type="similarity">
    <text evidence="7">Belongs to the binding-protein-dependent transport system permease family.</text>
</comment>
<keyword evidence="5 7" id="KW-1133">Transmembrane helix</keyword>
<evidence type="ECO:0000256" key="7">
    <source>
        <dbReference type="RuleBase" id="RU363032"/>
    </source>
</evidence>
<dbReference type="PANTHER" id="PTHR43005">
    <property type="entry name" value="BLR7065 PROTEIN"/>
    <property type="match status" value="1"/>
</dbReference>
<feature type="domain" description="ABC transmembrane type-1" evidence="9">
    <location>
        <begin position="111"/>
        <end position="323"/>
    </location>
</feature>
<feature type="transmembrane region" description="Helical" evidence="7">
    <location>
        <begin position="107"/>
        <end position="136"/>
    </location>
</feature>
<proteinExistence type="inferred from homology"/>
<feature type="transmembrane region" description="Helical" evidence="7">
    <location>
        <begin position="250"/>
        <end position="270"/>
    </location>
</feature>